<dbReference type="PANTHER" id="PTHR12496">
    <property type="entry name" value="CGI-41 METHYLTRANSFERASE"/>
    <property type="match status" value="1"/>
</dbReference>
<dbReference type="SUPFAM" id="SSF53335">
    <property type="entry name" value="S-adenosyl-L-methionine-dependent methyltransferases"/>
    <property type="match status" value="1"/>
</dbReference>
<sequence length="495" mass="57014">MNFRFKPCTMDRIRKQIDAIVRFLEPNKEFINCHMVDYLTEQHWKHFVPEPIQSELQTVDAYLQAKELFWNQFDSSFNKHDRCPGVKDFIENTRRYRLGGSEAQGIALSLEEFNDTLLYFRKETRLKMTELMNVKKCHEVEVAAAVVASLCNAIASPGYCTDAKLEDILVIDAGDGKGYLSSRIALEHGIKVLGVDCNETNTNNAEKRRERLKNKIPKAIRKSNLEKDEYFTTMMKEDTLDNLYRTATKLIDFETNLIELAEEYFPQGNHSTFCLCGLHTCGNLGPNCLRLFHQNPTIKGICNVGCCYHLMQEQFIVDEYYNATKATDNPGYGFPMSSYLRDSRFALGRNARNLAAESIDRACTNRENPSDKLGFRALLQVVFIECGEKKTHQVGRLKCNGFVDYVRKSVRRLGLIESVTITEESLLEMETRFAAELEQLKVFYLIRQQFAPVVETLILLDRLLYLRECGYERSFLVKLFEPVVSPRCYALIALK</sequence>
<dbReference type="CDD" id="cd02440">
    <property type="entry name" value="AdoMet_MTases"/>
    <property type="match status" value="1"/>
</dbReference>
<accession>A0A182Q4U8</accession>
<name>A0A182Q4U8_9DIPT</name>
<keyword evidence="1" id="KW-0175">Coiled coil</keyword>
<reference evidence="4" key="1">
    <citation type="submission" date="2014-01" db="EMBL/GenBank/DDBJ databases">
        <title>The Genome Sequence of Anopheles farauti FAR1 (V2).</title>
        <authorList>
            <consortium name="The Broad Institute Genomics Platform"/>
            <person name="Neafsey D.E."/>
            <person name="Besansky N."/>
            <person name="Howell P."/>
            <person name="Walton C."/>
            <person name="Young S.K."/>
            <person name="Zeng Q."/>
            <person name="Gargeya S."/>
            <person name="Fitzgerald M."/>
            <person name="Haas B."/>
            <person name="Abouelleil A."/>
            <person name="Allen A.W."/>
            <person name="Alvarado L."/>
            <person name="Arachchi H.M."/>
            <person name="Berlin A.M."/>
            <person name="Chapman S.B."/>
            <person name="Gainer-Dewar J."/>
            <person name="Goldberg J."/>
            <person name="Griggs A."/>
            <person name="Gujja S."/>
            <person name="Hansen M."/>
            <person name="Howarth C."/>
            <person name="Imamovic A."/>
            <person name="Ireland A."/>
            <person name="Larimer J."/>
            <person name="McCowan C."/>
            <person name="Murphy C."/>
            <person name="Pearson M."/>
            <person name="Poon T.W."/>
            <person name="Priest M."/>
            <person name="Roberts A."/>
            <person name="Saif S."/>
            <person name="Shea T."/>
            <person name="Sisk P."/>
            <person name="Sykes S."/>
            <person name="Wortman J."/>
            <person name="Nusbaum C."/>
            <person name="Birren B."/>
        </authorList>
    </citation>
    <scope>NUCLEOTIDE SEQUENCE [LARGE SCALE GENOMIC DNA]</scope>
    <source>
        <strain evidence="4">FAR1</strain>
    </source>
</reference>
<dbReference type="PANTHER" id="PTHR12496:SF9">
    <property type="entry name" value="METHYLTRANSFERASE-LIKE PROTEIN 25-RELATED"/>
    <property type="match status" value="1"/>
</dbReference>
<evidence type="ECO:0000259" key="2">
    <source>
        <dbReference type="Pfam" id="PF13679"/>
    </source>
</evidence>
<feature type="coiled-coil region" evidence="1">
    <location>
        <begin position="195"/>
        <end position="222"/>
    </location>
</feature>
<dbReference type="AlphaFoldDB" id="A0A182Q4U8"/>
<feature type="domain" description="Methyltransferase" evidence="2">
    <location>
        <begin position="135"/>
        <end position="314"/>
    </location>
</feature>
<dbReference type="VEuPathDB" id="VectorBase:AFAF003104"/>
<protein>
    <recommendedName>
        <fullName evidence="2">Methyltransferase domain-containing protein</fullName>
    </recommendedName>
</protein>
<reference evidence="3" key="2">
    <citation type="submission" date="2020-05" db="UniProtKB">
        <authorList>
            <consortium name="EnsemblMetazoa"/>
        </authorList>
    </citation>
    <scope>IDENTIFICATION</scope>
    <source>
        <strain evidence="3">FAR1</strain>
    </source>
</reference>
<dbReference type="STRING" id="69004.A0A182Q4U8"/>
<dbReference type="EMBL" id="AXCN02002379">
    <property type="status" value="NOT_ANNOTATED_CDS"/>
    <property type="molecule type" value="Genomic_DNA"/>
</dbReference>
<evidence type="ECO:0000313" key="4">
    <source>
        <dbReference type="Proteomes" id="UP000075886"/>
    </source>
</evidence>
<dbReference type="InterPro" id="IPR025714">
    <property type="entry name" value="Methyltranfer_dom"/>
</dbReference>
<dbReference type="Pfam" id="PF13679">
    <property type="entry name" value="Methyltransf_32"/>
    <property type="match status" value="1"/>
</dbReference>
<organism evidence="3 4">
    <name type="scientific">Anopheles farauti</name>
    <dbReference type="NCBI Taxonomy" id="69004"/>
    <lineage>
        <taxon>Eukaryota</taxon>
        <taxon>Metazoa</taxon>
        <taxon>Ecdysozoa</taxon>
        <taxon>Arthropoda</taxon>
        <taxon>Hexapoda</taxon>
        <taxon>Insecta</taxon>
        <taxon>Pterygota</taxon>
        <taxon>Neoptera</taxon>
        <taxon>Endopterygota</taxon>
        <taxon>Diptera</taxon>
        <taxon>Nematocera</taxon>
        <taxon>Culicoidea</taxon>
        <taxon>Culicidae</taxon>
        <taxon>Anophelinae</taxon>
        <taxon>Anopheles</taxon>
    </lineage>
</organism>
<proteinExistence type="predicted"/>
<dbReference type="InterPro" id="IPR052220">
    <property type="entry name" value="METTL25"/>
</dbReference>
<dbReference type="EnsemblMetazoa" id="AFAF003104-RA">
    <property type="protein sequence ID" value="AFAF003104-PA"/>
    <property type="gene ID" value="AFAF003104"/>
</dbReference>
<keyword evidence="4" id="KW-1185">Reference proteome</keyword>
<dbReference type="Proteomes" id="UP000075886">
    <property type="component" value="Unassembled WGS sequence"/>
</dbReference>
<dbReference type="InterPro" id="IPR029063">
    <property type="entry name" value="SAM-dependent_MTases_sf"/>
</dbReference>
<evidence type="ECO:0000256" key="1">
    <source>
        <dbReference type="SAM" id="Coils"/>
    </source>
</evidence>
<evidence type="ECO:0000313" key="3">
    <source>
        <dbReference type="EnsemblMetazoa" id="AFAF003104-PA"/>
    </source>
</evidence>